<feature type="transmembrane region" description="Helical" evidence="5">
    <location>
        <begin position="92"/>
        <end position="110"/>
    </location>
</feature>
<feature type="transmembrane region" description="Helical" evidence="5">
    <location>
        <begin position="393"/>
        <end position="411"/>
    </location>
</feature>
<gene>
    <name evidence="7" type="ORF">GCM10007416_24710</name>
</gene>
<dbReference type="RefSeq" id="WP_188432833.1">
    <property type="nucleotide sequence ID" value="NZ_BMEX01000009.1"/>
</dbReference>
<evidence type="ECO:0000259" key="6">
    <source>
        <dbReference type="Pfam" id="PF04932"/>
    </source>
</evidence>
<keyword evidence="2 5" id="KW-0812">Transmembrane</keyword>
<reference evidence="8" key="1">
    <citation type="journal article" date="2019" name="Int. J. Syst. Evol. Microbiol.">
        <title>The Global Catalogue of Microorganisms (GCM) 10K type strain sequencing project: providing services to taxonomists for standard genome sequencing and annotation.</title>
        <authorList>
            <consortium name="The Broad Institute Genomics Platform"/>
            <consortium name="The Broad Institute Genome Sequencing Center for Infectious Disease"/>
            <person name="Wu L."/>
            <person name="Ma J."/>
        </authorList>
    </citation>
    <scope>NUCLEOTIDE SEQUENCE [LARGE SCALE GENOMIC DNA]</scope>
    <source>
        <strain evidence="8">CGMCC 1.12404</strain>
    </source>
</reference>
<feature type="transmembrane region" description="Helical" evidence="5">
    <location>
        <begin position="213"/>
        <end position="241"/>
    </location>
</feature>
<dbReference type="Pfam" id="PF04932">
    <property type="entry name" value="Wzy_C"/>
    <property type="match status" value="1"/>
</dbReference>
<dbReference type="PANTHER" id="PTHR37422:SF13">
    <property type="entry name" value="LIPOPOLYSACCHARIDE BIOSYNTHESIS PROTEIN PA4999-RELATED"/>
    <property type="match status" value="1"/>
</dbReference>
<organism evidence="7 8">
    <name type="scientific">Kroppenstedtia guangzhouensis</name>
    <dbReference type="NCBI Taxonomy" id="1274356"/>
    <lineage>
        <taxon>Bacteria</taxon>
        <taxon>Bacillati</taxon>
        <taxon>Bacillota</taxon>
        <taxon>Bacilli</taxon>
        <taxon>Bacillales</taxon>
        <taxon>Thermoactinomycetaceae</taxon>
        <taxon>Kroppenstedtia</taxon>
    </lineage>
</organism>
<dbReference type="InterPro" id="IPR051533">
    <property type="entry name" value="WaaL-like"/>
</dbReference>
<feature type="transmembrane region" description="Helical" evidence="5">
    <location>
        <begin position="328"/>
        <end position="350"/>
    </location>
</feature>
<name>A0ABQ1GVF8_9BACL</name>
<comment type="subcellular location">
    <subcellularLocation>
        <location evidence="1">Membrane</location>
        <topology evidence="1">Multi-pass membrane protein</topology>
    </subcellularLocation>
</comment>
<proteinExistence type="predicted"/>
<evidence type="ECO:0000313" key="8">
    <source>
        <dbReference type="Proteomes" id="UP000617979"/>
    </source>
</evidence>
<evidence type="ECO:0000256" key="3">
    <source>
        <dbReference type="ARBA" id="ARBA00022989"/>
    </source>
</evidence>
<dbReference type="PANTHER" id="PTHR37422">
    <property type="entry name" value="TEICHURONIC ACID BIOSYNTHESIS PROTEIN TUAE"/>
    <property type="match status" value="1"/>
</dbReference>
<dbReference type="EMBL" id="BMEX01000009">
    <property type="protein sequence ID" value="GGA50605.1"/>
    <property type="molecule type" value="Genomic_DNA"/>
</dbReference>
<dbReference type="InterPro" id="IPR007016">
    <property type="entry name" value="O-antigen_ligase-rel_domated"/>
</dbReference>
<evidence type="ECO:0000256" key="5">
    <source>
        <dbReference type="SAM" id="Phobius"/>
    </source>
</evidence>
<dbReference type="Proteomes" id="UP000617979">
    <property type="component" value="Unassembled WGS sequence"/>
</dbReference>
<feature type="transmembrane region" description="Helical" evidence="5">
    <location>
        <begin position="184"/>
        <end position="207"/>
    </location>
</feature>
<evidence type="ECO:0000256" key="1">
    <source>
        <dbReference type="ARBA" id="ARBA00004141"/>
    </source>
</evidence>
<evidence type="ECO:0000313" key="7">
    <source>
        <dbReference type="EMBL" id="GGA50605.1"/>
    </source>
</evidence>
<keyword evidence="4 5" id="KW-0472">Membrane</keyword>
<feature type="transmembrane region" description="Helical" evidence="5">
    <location>
        <begin position="130"/>
        <end position="148"/>
    </location>
</feature>
<sequence>MLRVLQFWDKGSLFVDMGSHKERSNERWMQLLGITIIISPVFPAVVLLLLGVVILFTNKDKWNLLGWPERIFLGFMVWSLISWFFNPYLLMGWLPVGLIPVLMFGLYYLLSRWVKVGLNWDWRRFQKYYLQFWLFGMYAAVVTILQRVDWIPTKKSTLFYLLGFYPMQQAASVRSIGTASNSNLAAAMLICLALLSIYASSVLVGRWRKTGAFVTFAVICLAIWCTGSRGAWVGLVIGLLIQVWMTGNRKRTILLFLGLVMLGLVIYTNQTLIPREETLFATAEVRIFVWQNSFRLFTENWLTGVLPLHFSYLFDQLTGRYLFHAHNVFLGMATDFGVVGLLLFLSLIVVTTSRARRWRKSAKTKEEKRLAGVLISIIFALLGHGMYDYPILAPQIGLIFMISVIVIHDQYEKCCLGRPARLGGEGRTASMAKGKLV</sequence>
<accession>A0ABQ1GVF8</accession>
<evidence type="ECO:0000256" key="2">
    <source>
        <dbReference type="ARBA" id="ARBA00022692"/>
    </source>
</evidence>
<evidence type="ECO:0000256" key="4">
    <source>
        <dbReference type="ARBA" id="ARBA00023136"/>
    </source>
</evidence>
<feature type="transmembrane region" description="Helical" evidence="5">
    <location>
        <begin position="67"/>
        <end position="85"/>
    </location>
</feature>
<comment type="caution">
    <text evidence="7">The sequence shown here is derived from an EMBL/GenBank/DDBJ whole genome shotgun (WGS) entry which is preliminary data.</text>
</comment>
<keyword evidence="3 5" id="KW-1133">Transmembrane helix</keyword>
<feature type="transmembrane region" description="Helical" evidence="5">
    <location>
        <begin position="31"/>
        <end position="55"/>
    </location>
</feature>
<protein>
    <recommendedName>
        <fullName evidence="6">O-antigen ligase-related domain-containing protein</fullName>
    </recommendedName>
</protein>
<feature type="transmembrane region" description="Helical" evidence="5">
    <location>
        <begin position="370"/>
        <end position="387"/>
    </location>
</feature>
<feature type="domain" description="O-antigen ligase-related" evidence="6">
    <location>
        <begin position="215"/>
        <end position="345"/>
    </location>
</feature>
<feature type="transmembrane region" description="Helical" evidence="5">
    <location>
        <begin position="253"/>
        <end position="273"/>
    </location>
</feature>
<keyword evidence="8" id="KW-1185">Reference proteome</keyword>